<dbReference type="InterPro" id="IPR010982">
    <property type="entry name" value="Lambda_DNA-bd_dom_sf"/>
</dbReference>
<evidence type="ECO:0000313" key="2">
    <source>
        <dbReference type="EMBL" id="PIZ68874.1"/>
    </source>
</evidence>
<evidence type="ECO:0000259" key="1">
    <source>
        <dbReference type="PROSITE" id="PS50943"/>
    </source>
</evidence>
<dbReference type="SMART" id="SM00530">
    <property type="entry name" value="HTH_XRE"/>
    <property type="match status" value="1"/>
</dbReference>
<comment type="caution">
    <text evidence="2">The sequence shown here is derived from an EMBL/GenBank/DDBJ whole genome shotgun (WGS) entry which is preliminary data.</text>
</comment>
<accession>A0A2M7UC92</accession>
<reference evidence="3" key="1">
    <citation type="submission" date="2017-09" db="EMBL/GenBank/DDBJ databases">
        <title>Depth-based differentiation of microbial function through sediment-hosted aquifers and enrichment of novel symbionts in the deep terrestrial subsurface.</title>
        <authorList>
            <person name="Probst A.J."/>
            <person name="Ladd B."/>
            <person name="Jarett J.K."/>
            <person name="Geller-Mcgrath D.E."/>
            <person name="Sieber C.M.K."/>
            <person name="Emerson J.B."/>
            <person name="Anantharaman K."/>
            <person name="Thomas B.C."/>
            <person name="Malmstrom R."/>
            <person name="Stieglmeier M."/>
            <person name="Klingl A."/>
            <person name="Woyke T."/>
            <person name="Ryan C.M."/>
            <person name="Banfield J.F."/>
        </authorList>
    </citation>
    <scope>NUCLEOTIDE SEQUENCE [LARGE SCALE GENOMIC DNA]</scope>
</reference>
<dbReference type="SUPFAM" id="SSF47413">
    <property type="entry name" value="lambda repressor-like DNA-binding domains"/>
    <property type="match status" value="1"/>
</dbReference>
<dbReference type="GO" id="GO:0003677">
    <property type="term" value="F:DNA binding"/>
    <property type="evidence" value="ECO:0007669"/>
    <property type="project" value="InterPro"/>
</dbReference>
<dbReference type="Gene3D" id="1.10.260.40">
    <property type="entry name" value="lambda repressor-like DNA-binding domains"/>
    <property type="match status" value="1"/>
</dbReference>
<dbReference type="PROSITE" id="PS50943">
    <property type="entry name" value="HTH_CROC1"/>
    <property type="match status" value="1"/>
</dbReference>
<name>A0A2M7UC92_9BACT</name>
<dbReference type="InterPro" id="IPR001387">
    <property type="entry name" value="Cro/C1-type_HTH"/>
</dbReference>
<feature type="non-terminal residue" evidence="2">
    <location>
        <position position="93"/>
    </location>
</feature>
<dbReference type="Pfam" id="PF01381">
    <property type="entry name" value="HTH_3"/>
    <property type="match status" value="1"/>
</dbReference>
<dbReference type="CDD" id="cd00093">
    <property type="entry name" value="HTH_XRE"/>
    <property type="match status" value="1"/>
</dbReference>
<proteinExistence type="predicted"/>
<evidence type="ECO:0000313" key="3">
    <source>
        <dbReference type="Proteomes" id="UP000230177"/>
    </source>
</evidence>
<gene>
    <name evidence="2" type="ORF">COY13_00340</name>
</gene>
<protein>
    <submittedName>
        <fullName evidence="2">Transcriptional regulator</fullName>
    </submittedName>
</protein>
<dbReference type="EMBL" id="PFOE01000011">
    <property type="protein sequence ID" value="PIZ68874.1"/>
    <property type="molecule type" value="Genomic_DNA"/>
</dbReference>
<dbReference type="Proteomes" id="UP000230177">
    <property type="component" value="Unassembled WGS sequence"/>
</dbReference>
<organism evidence="2 3">
    <name type="scientific">Candidatus Roizmanbacteria bacterium CG_4_10_14_0_2_um_filter_36_35</name>
    <dbReference type="NCBI Taxonomy" id="1974822"/>
    <lineage>
        <taxon>Bacteria</taxon>
        <taxon>Candidatus Roizmaniibacteriota</taxon>
    </lineage>
</organism>
<feature type="domain" description="HTH cro/C1-type" evidence="1">
    <location>
        <begin position="40"/>
        <end position="91"/>
    </location>
</feature>
<dbReference type="AlphaFoldDB" id="A0A2M7UC92"/>
<sequence>MKNKYRLLPFEKLESDLMKDKGFVKEYAKLRPQLQIARQMIEARIKKKITQAELAKKANTGQAVISRLEGMNAKPSISLLSRIATALDTEIKI</sequence>